<comment type="similarity">
    <text evidence="1">Belongs to the short-chain dehydrogenases/reductases (SDR) family.</text>
</comment>
<protein>
    <submittedName>
        <fullName evidence="3">Uu.00g139820.m01.CDS01</fullName>
    </submittedName>
</protein>
<dbReference type="GO" id="GO:0016491">
    <property type="term" value="F:oxidoreductase activity"/>
    <property type="evidence" value="ECO:0007669"/>
    <property type="project" value="UniProtKB-KW"/>
</dbReference>
<keyword evidence="2" id="KW-0560">Oxidoreductase</keyword>
<keyword evidence="4" id="KW-1185">Reference proteome</keyword>
<sequence length="262" mass="27770">MLFSRGKLDRYLHSQNGEPPWALVTGASDGIGRQFADVLASRGFNVIIHGRNAQKVQLVIDDLSRAHPNRAFRALIANAVHCSTGGHSPLLEALLRPLDDLNLTVLVNNAGGADPSLRPLQHISSAELASNILLNATFPTLLTARLLPLLMRHEPSLVLNVGSMSDAALPLTAAYSASKAYLACLSAQLRREMMLEGRDVEVLCVRLGTTTGTALNKTPPSFFMPDAKTVAEAALESVGCGRAIELGAGGMMACSALLAAIR</sequence>
<evidence type="ECO:0000313" key="4">
    <source>
        <dbReference type="Proteomes" id="UP001295740"/>
    </source>
</evidence>
<dbReference type="Pfam" id="PF00106">
    <property type="entry name" value="adh_short"/>
    <property type="match status" value="1"/>
</dbReference>
<dbReference type="InterPro" id="IPR002347">
    <property type="entry name" value="SDR_fam"/>
</dbReference>
<dbReference type="PANTHER" id="PTHR43899">
    <property type="entry name" value="RH59310P"/>
    <property type="match status" value="1"/>
</dbReference>
<dbReference type="PRINTS" id="PR00081">
    <property type="entry name" value="GDHRDH"/>
</dbReference>
<evidence type="ECO:0000256" key="2">
    <source>
        <dbReference type="ARBA" id="ARBA00023002"/>
    </source>
</evidence>
<dbReference type="GO" id="GO:0005783">
    <property type="term" value="C:endoplasmic reticulum"/>
    <property type="evidence" value="ECO:0007669"/>
    <property type="project" value="TreeGrafter"/>
</dbReference>
<dbReference type="Proteomes" id="UP001295740">
    <property type="component" value="Unassembled WGS sequence"/>
</dbReference>
<gene>
    <name evidence="3" type="ORF">KHLLAP_LOCUS9424</name>
</gene>
<proteinExistence type="inferred from homology"/>
<dbReference type="InterPro" id="IPR036291">
    <property type="entry name" value="NAD(P)-bd_dom_sf"/>
</dbReference>
<dbReference type="PANTHER" id="PTHR43899:SF13">
    <property type="entry name" value="RH59310P"/>
    <property type="match status" value="1"/>
</dbReference>
<name>A0AAI8YIX6_9PEZI</name>
<dbReference type="AlphaFoldDB" id="A0AAI8YIX6"/>
<dbReference type="Gene3D" id="3.40.50.720">
    <property type="entry name" value="NAD(P)-binding Rossmann-like Domain"/>
    <property type="match status" value="1"/>
</dbReference>
<evidence type="ECO:0000313" key="3">
    <source>
        <dbReference type="EMBL" id="CAJ2508956.1"/>
    </source>
</evidence>
<organism evidence="3 4">
    <name type="scientific">Anthostomella pinea</name>
    <dbReference type="NCBI Taxonomy" id="933095"/>
    <lineage>
        <taxon>Eukaryota</taxon>
        <taxon>Fungi</taxon>
        <taxon>Dikarya</taxon>
        <taxon>Ascomycota</taxon>
        <taxon>Pezizomycotina</taxon>
        <taxon>Sordariomycetes</taxon>
        <taxon>Xylariomycetidae</taxon>
        <taxon>Xylariales</taxon>
        <taxon>Xylariaceae</taxon>
        <taxon>Anthostomella</taxon>
    </lineage>
</organism>
<accession>A0AAI8YIX6</accession>
<dbReference type="EMBL" id="CAUWAG010000012">
    <property type="protein sequence ID" value="CAJ2508956.1"/>
    <property type="molecule type" value="Genomic_DNA"/>
</dbReference>
<evidence type="ECO:0000256" key="1">
    <source>
        <dbReference type="ARBA" id="ARBA00006484"/>
    </source>
</evidence>
<dbReference type="SUPFAM" id="SSF51735">
    <property type="entry name" value="NAD(P)-binding Rossmann-fold domains"/>
    <property type="match status" value="1"/>
</dbReference>
<reference evidence="3" key="1">
    <citation type="submission" date="2023-10" db="EMBL/GenBank/DDBJ databases">
        <authorList>
            <person name="Hackl T."/>
        </authorList>
    </citation>
    <scope>NUCLEOTIDE SEQUENCE</scope>
</reference>
<comment type="caution">
    <text evidence="3">The sequence shown here is derived from an EMBL/GenBank/DDBJ whole genome shotgun (WGS) entry which is preliminary data.</text>
</comment>
<dbReference type="InterPro" id="IPR051019">
    <property type="entry name" value="VLCFA-Steroid_DH"/>
</dbReference>